<dbReference type="AlphaFoldDB" id="A0A4Z1F9R8"/>
<dbReference type="Pfam" id="PF07690">
    <property type="entry name" value="MFS_1"/>
    <property type="match status" value="1"/>
</dbReference>
<dbReference type="EMBL" id="PQXH01000012">
    <property type="protein sequence ID" value="TGO18171.1"/>
    <property type="molecule type" value="Genomic_DNA"/>
</dbReference>
<keyword evidence="10" id="KW-1185">Reference proteome</keyword>
<dbReference type="GO" id="GO:0015137">
    <property type="term" value="F:citrate transmembrane transporter activity"/>
    <property type="evidence" value="ECO:0007669"/>
    <property type="project" value="UniProtKB-ARBA"/>
</dbReference>
<proteinExistence type="predicted"/>
<feature type="transmembrane region" description="Helical" evidence="7">
    <location>
        <begin position="408"/>
        <end position="430"/>
    </location>
</feature>
<dbReference type="InterPro" id="IPR011701">
    <property type="entry name" value="MFS"/>
</dbReference>
<evidence type="ECO:0000313" key="10">
    <source>
        <dbReference type="Proteomes" id="UP000297777"/>
    </source>
</evidence>
<reference evidence="9 10" key="1">
    <citation type="submission" date="2017-12" db="EMBL/GenBank/DDBJ databases">
        <title>Comparative genomics of Botrytis spp.</title>
        <authorList>
            <person name="Valero-Jimenez C.A."/>
            <person name="Tapia P."/>
            <person name="Veloso J."/>
            <person name="Silva-Moreno E."/>
            <person name="Staats M."/>
            <person name="Valdes J.H."/>
            <person name="Van Kan J.A.L."/>
        </authorList>
    </citation>
    <scope>NUCLEOTIDE SEQUENCE [LARGE SCALE GENOMIC DNA]</scope>
    <source>
        <strain evidence="9 10">Bt9001</strain>
    </source>
</reference>
<evidence type="ECO:0000256" key="7">
    <source>
        <dbReference type="SAM" id="Phobius"/>
    </source>
</evidence>
<dbReference type="InterPro" id="IPR036259">
    <property type="entry name" value="MFS_trans_sf"/>
</dbReference>
<protein>
    <recommendedName>
        <fullName evidence="8">Major facilitator superfamily (MFS) profile domain-containing protein</fullName>
    </recommendedName>
</protein>
<evidence type="ECO:0000256" key="5">
    <source>
        <dbReference type="ARBA" id="ARBA00023136"/>
    </source>
</evidence>
<feature type="transmembrane region" description="Helical" evidence="7">
    <location>
        <begin position="606"/>
        <end position="625"/>
    </location>
</feature>
<keyword evidence="6" id="KW-0325">Glycoprotein</keyword>
<dbReference type="OrthoDB" id="440553at2759"/>
<evidence type="ECO:0000259" key="8">
    <source>
        <dbReference type="PROSITE" id="PS50850"/>
    </source>
</evidence>
<comment type="caution">
    <text evidence="9">The sequence shown here is derived from an EMBL/GenBank/DDBJ whole genome shotgun (WGS) entry which is preliminary data.</text>
</comment>
<accession>A0A4Z1F9R8</accession>
<feature type="transmembrane region" description="Helical" evidence="7">
    <location>
        <begin position="203"/>
        <end position="226"/>
    </location>
</feature>
<feature type="transmembrane region" description="Helical" evidence="7">
    <location>
        <begin position="510"/>
        <end position="532"/>
    </location>
</feature>
<evidence type="ECO:0000313" key="9">
    <source>
        <dbReference type="EMBL" id="TGO18171.1"/>
    </source>
</evidence>
<keyword evidence="5 7" id="KW-0472">Membrane</keyword>
<dbReference type="FunFam" id="1.20.1720.10:FF:000009">
    <property type="entry name" value="MFS multidrug transporter"/>
    <property type="match status" value="1"/>
</dbReference>
<name>A0A4Z1F9R8_9HELO</name>
<keyword evidence="2" id="KW-0813">Transport</keyword>
<dbReference type="InterPro" id="IPR020846">
    <property type="entry name" value="MFS_dom"/>
</dbReference>
<dbReference type="SUPFAM" id="SSF103473">
    <property type="entry name" value="MFS general substrate transporter"/>
    <property type="match status" value="1"/>
</dbReference>
<feature type="transmembrane region" description="Helical" evidence="7">
    <location>
        <begin position="327"/>
        <end position="346"/>
    </location>
</feature>
<gene>
    <name evidence="9" type="ORF">BTUL_0012g01170</name>
</gene>
<feature type="transmembrane region" description="Helical" evidence="7">
    <location>
        <begin position="442"/>
        <end position="462"/>
    </location>
</feature>
<dbReference type="Gene3D" id="1.20.1250.20">
    <property type="entry name" value="MFS general substrate transporter like domains"/>
    <property type="match status" value="1"/>
</dbReference>
<feature type="transmembrane region" description="Helical" evidence="7">
    <location>
        <begin position="238"/>
        <end position="265"/>
    </location>
</feature>
<evidence type="ECO:0000256" key="6">
    <source>
        <dbReference type="ARBA" id="ARBA00023180"/>
    </source>
</evidence>
<evidence type="ECO:0000256" key="1">
    <source>
        <dbReference type="ARBA" id="ARBA00004141"/>
    </source>
</evidence>
<evidence type="ECO:0000256" key="3">
    <source>
        <dbReference type="ARBA" id="ARBA00022692"/>
    </source>
</evidence>
<dbReference type="GO" id="GO:0005886">
    <property type="term" value="C:plasma membrane"/>
    <property type="evidence" value="ECO:0007669"/>
    <property type="project" value="TreeGrafter"/>
</dbReference>
<dbReference type="PANTHER" id="PTHR23502:SF26">
    <property type="entry name" value="MAJOR FACILITATOR SUPERFAMILY (MFS) PROFILE DOMAIN-CONTAINING PROTEIN"/>
    <property type="match status" value="1"/>
</dbReference>
<feature type="transmembrane region" description="Helical" evidence="7">
    <location>
        <begin position="538"/>
        <end position="558"/>
    </location>
</feature>
<keyword evidence="4 7" id="KW-1133">Transmembrane helix</keyword>
<feature type="domain" description="Major facilitator superfamily (MFS) profile" evidence="8">
    <location>
        <begin position="172"/>
        <end position="628"/>
    </location>
</feature>
<feature type="transmembrane region" description="Helical" evidence="7">
    <location>
        <begin position="579"/>
        <end position="600"/>
    </location>
</feature>
<keyword evidence="3 7" id="KW-0812">Transmembrane</keyword>
<dbReference type="PROSITE" id="PS50850">
    <property type="entry name" value="MFS"/>
    <property type="match status" value="1"/>
</dbReference>
<feature type="transmembrane region" description="Helical" evidence="7">
    <location>
        <begin position="170"/>
        <end position="191"/>
    </location>
</feature>
<comment type="subcellular location">
    <subcellularLocation>
        <location evidence="1">Membrane</location>
        <topology evidence="1">Multi-pass membrane protein</topology>
    </subcellularLocation>
</comment>
<evidence type="ECO:0000256" key="2">
    <source>
        <dbReference type="ARBA" id="ARBA00022448"/>
    </source>
</evidence>
<dbReference type="PANTHER" id="PTHR23502">
    <property type="entry name" value="MAJOR FACILITATOR SUPERFAMILY"/>
    <property type="match status" value="1"/>
</dbReference>
<organism evidence="9 10">
    <name type="scientific">Botrytis tulipae</name>
    <dbReference type="NCBI Taxonomy" id="87230"/>
    <lineage>
        <taxon>Eukaryota</taxon>
        <taxon>Fungi</taxon>
        <taxon>Dikarya</taxon>
        <taxon>Ascomycota</taxon>
        <taxon>Pezizomycotina</taxon>
        <taxon>Leotiomycetes</taxon>
        <taxon>Helotiales</taxon>
        <taxon>Sclerotiniaceae</taxon>
        <taxon>Botrytis</taxon>
    </lineage>
</organism>
<sequence>MDEQNPPKSTMAGRASRRISTMESWKDMRTSVYFAAGNGFRALSVQQQFDPERYDNDERVAETRISKRVSNLYAYGTYRNYNPRSEYGESKQFDLEQKQMDHVYTSESYAPPPPPPLNPFHDAHATMSEKGESHNPFVDAYRVDLPLHEKLPMTPMPEEPYHIFSPKQKWTLVIIIGVAGLFSGLSSNIFFPSLDAISKDLNVSLNTVAFTITSYLIIQGISPVFWGSLADALGRRPIYMASFSVYIIANIALSFSPNFAVLLIFRGIQAAGSASTVSIGNGVIQDITPPAERGAYISFYQAIRNFSIAVGPVIGGILANFFGFRSIFVFLLILSSLTLIVIIMFLPETLRSIAGNGSLRLSGIYQPLIRRVQTEPSYMEDPDKNFVQKKITFTTFIEPLKLLYRKDVLFNLLFGGVVYTIWSMVTSSTTGLFKDQFGLNELLLGVVFLPNGLGTIVGSAIIGKLMTNDFKAAEETYRKVHNLPLSYKLPSKNLPSNFPIEQARLRHLPWITAIFVVATGIYGFTLSIHSVLLLPGWIAVPLFLQFLIAGTSNAIFALNQTLVSDLCPGKGASSTAINNLVRCGLGAVGVAFAETMIFSIGAGATFLGLALIVVACTPLVVVNWYSGPGWRAERANAQEN</sequence>
<dbReference type="GO" id="GO:0140115">
    <property type="term" value="P:export across plasma membrane"/>
    <property type="evidence" value="ECO:0007669"/>
    <property type="project" value="UniProtKB-ARBA"/>
</dbReference>
<evidence type="ECO:0000256" key="4">
    <source>
        <dbReference type="ARBA" id="ARBA00022989"/>
    </source>
</evidence>
<dbReference type="Proteomes" id="UP000297777">
    <property type="component" value="Unassembled WGS sequence"/>
</dbReference>
<dbReference type="FunFam" id="1.20.1250.20:FF:000172">
    <property type="entry name" value="MFS multidrug resistance transporter"/>
    <property type="match status" value="1"/>
</dbReference>